<dbReference type="InterPro" id="IPR042103">
    <property type="entry name" value="SerRS_1_N_sf"/>
</dbReference>
<evidence type="ECO:0000256" key="6">
    <source>
        <dbReference type="ARBA" id="ARBA00031113"/>
    </source>
</evidence>
<dbReference type="InterPro" id="IPR045864">
    <property type="entry name" value="aa-tRNA-synth_II/BPL/LPL"/>
</dbReference>
<dbReference type="PRINTS" id="PR00981">
    <property type="entry name" value="TRNASYNTHSER"/>
</dbReference>
<evidence type="ECO:0000256" key="1">
    <source>
        <dbReference type="ARBA" id="ARBA00012840"/>
    </source>
</evidence>
<dbReference type="EMBL" id="MK072397">
    <property type="protein sequence ID" value="AYV84018.1"/>
    <property type="molecule type" value="Genomic_DNA"/>
</dbReference>
<dbReference type="Pfam" id="PF00587">
    <property type="entry name" value="tRNA-synt_2b"/>
    <property type="match status" value="1"/>
</dbReference>
<reference evidence="8" key="1">
    <citation type="submission" date="2018-10" db="EMBL/GenBank/DDBJ databases">
        <title>Hidden diversity of soil giant viruses.</title>
        <authorList>
            <person name="Schulz F."/>
            <person name="Alteio L."/>
            <person name="Goudeau D."/>
            <person name="Ryan E.M."/>
            <person name="Malmstrom R.R."/>
            <person name="Blanchard J."/>
            <person name="Woyke T."/>
        </authorList>
    </citation>
    <scope>NUCLEOTIDE SEQUENCE</scope>
    <source>
        <strain evidence="8">HYV1</strain>
    </source>
</reference>
<keyword evidence="4" id="KW-0067">ATP-binding</keyword>
<dbReference type="NCBIfam" id="TIGR00414">
    <property type="entry name" value="serS"/>
    <property type="match status" value="1"/>
</dbReference>
<dbReference type="EC" id="6.1.1.11" evidence="1"/>
<dbReference type="Gene3D" id="3.30.930.10">
    <property type="entry name" value="Bira Bifunctional Protein, Domain 2"/>
    <property type="match status" value="1"/>
</dbReference>
<evidence type="ECO:0000256" key="4">
    <source>
        <dbReference type="ARBA" id="ARBA00022840"/>
    </source>
</evidence>
<accession>A0A3G5A9T7</accession>
<evidence type="ECO:0000256" key="5">
    <source>
        <dbReference type="ARBA" id="ARBA00023146"/>
    </source>
</evidence>
<keyword evidence="5 8" id="KW-0030">Aminoacyl-tRNA synthetase</keyword>
<dbReference type="InterPro" id="IPR006195">
    <property type="entry name" value="aa-tRNA-synth_II"/>
</dbReference>
<dbReference type="GO" id="GO:0005524">
    <property type="term" value="F:ATP binding"/>
    <property type="evidence" value="ECO:0007669"/>
    <property type="project" value="UniProtKB-KW"/>
</dbReference>
<dbReference type="InterPro" id="IPR002317">
    <property type="entry name" value="Ser-tRNA-ligase_type_1"/>
</dbReference>
<dbReference type="Pfam" id="PF02403">
    <property type="entry name" value="Seryl_tRNA_N"/>
    <property type="match status" value="1"/>
</dbReference>
<proteinExistence type="predicted"/>
<dbReference type="Gene3D" id="1.10.287.40">
    <property type="entry name" value="Serine-tRNA synthetase, tRNA binding domain"/>
    <property type="match status" value="1"/>
</dbReference>
<sequence length="464" mass="52774">MGFKGYMFGRRKGMLSLKYIRADPEKYIKNESARFRDPKIIDRILEMDKRWSRLNFIKEKNVTIKNMISGLLKKKVEGVGDSDNMEIIYGQLFEYLEKKQGGKAKELLGMYAEENGVDGLVRLGRYVDKISVDESELVGGERDKLVDSLCGLLHESVPIDNNEDNNVVVFCNGSGEKKLLGHVELGKKYKLIDTKRGAKIAGNRGYFLTGMGVRLNMALMMYAMDFLSDRGYTGMSVPHFMNGSVAEKLCQLQEYDETLYKLNTAETDPKYLIATSEQPLTGYYMDHKFAADELPVKLAGYSTCYRKETGRSGVDTLGIFRVHQFEKVEQLCITDEKGSWSMMEDMISISKEFYDTLGIKYRVINIVSGALNNAAAKKYDLEGYFASTGNYRELVSCSNCTDYFSRKLNIKDKHGNFVHILNSTLCANTRTICCLLEQHQTAEGILIPEVLRKYIHGYTDIYIR</sequence>
<keyword evidence="3" id="KW-0547">Nucleotide-binding</keyword>
<dbReference type="PROSITE" id="PS50862">
    <property type="entry name" value="AA_TRNA_LIGASE_II"/>
    <property type="match status" value="1"/>
</dbReference>
<evidence type="ECO:0000259" key="7">
    <source>
        <dbReference type="PROSITE" id="PS50862"/>
    </source>
</evidence>
<feature type="domain" description="Aminoacyl-transfer RNA synthetases class-II family profile" evidence="7">
    <location>
        <begin position="180"/>
        <end position="448"/>
    </location>
</feature>
<evidence type="ECO:0000256" key="2">
    <source>
        <dbReference type="ARBA" id="ARBA00022598"/>
    </source>
</evidence>
<dbReference type="InterPro" id="IPR002314">
    <property type="entry name" value="aa-tRNA-synt_IIb"/>
</dbReference>
<organism evidence="8">
    <name type="scientific">Hyperionvirus sp</name>
    <dbReference type="NCBI Taxonomy" id="2487770"/>
    <lineage>
        <taxon>Viruses</taxon>
        <taxon>Varidnaviria</taxon>
        <taxon>Bamfordvirae</taxon>
        <taxon>Nucleocytoviricota</taxon>
        <taxon>Megaviricetes</taxon>
        <taxon>Imitervirales</taxon>
        <taxon>Mimiviridae</taxon>
        <taxon>Klosneuvirinae</taxon>
    </lineage>
</organism>
<dbReference type="PANTHER" id="PTHR11778">
    <property type="entry name" value="SERYL-TRNA SYNTHETASE"/>
    <property type="match status" value="1"/>
</dbReference>
<dbReference type="GO" id="GO:0004828">
    <property type="term" value="F:serine-tRNA ligase activity"/>
    <property type="evidence" value="ECO:0007669"/>
    <property type="project" value="UniProtKB-EC"/>
</dbReference>
<dbReference type="PIRSF" id="PIRSF001529">
    <property type="entry name" value="Ser-tRNA-synth_IIa"/>
    <property type="match status" value="1"/>
</dbReference>
<name>A0A3G5A9T7_9VIRU</name>
<gene>
    <name evidence="8" type="ORF">Hyperionvirus15_56</name>
</gene>
<keyword evidence="2" id="KW-0436">Ligase</keyword>
<dbReference type="InterPro" id="IPR015866">
    <property type="entry name" value="Ser-tRNA-synth_1_N"/>
</dbReference>
<evidence type="ECO:0000313" key="8">
    <source>
        <dbReference type="EMBL" id="AYV84018.1"/>
    </source>
</evidence>
<dbReference type="SUPFAM" id="SSF55681">
    <property type="entry name" value="Class II aaRS and biotin synthetases"/>
    <property type="match status" value="1"/>
</dbReference>
<evidence type="ECO:0000256" key="3">
    <source>
        <dbReference type="ARBA" id="ARBA00022741"/>
    </source>
</evidence>
<protein>
    <recommendedName>
        <fullName evidence="1">serine--tRNA ligase</fullName>
        <ecNumber evidence="1">6.1.1.11</ecNumber>
    </recommendedName>
    <alternativeName>
        <fullName evidence="6">Seryl-tRNA synthetase</fullName>
    </alternativeName>
</protein>